<evidence type="ECO:0000313" key="3">
    <source>
        <dbReference type="Proteomes" id="UP000887159"/>
    </source>
</evidence>
<sequence length="257" mass="29617">MEFNELLPAEEYREWHQFLVSLENINNIEIPRRILVSLFQKILRSMALPMPQSGATGQHLTIPRHELCAAVLLAKLVKRVVAALKPETAEIYLWSDSIIVLAWLRKKPMDLKTFVQNRVAKIQELYSNQLWRYVPSDQNPADLVSRGVDSDKLLQQKLWFNGPTFFSGDDYLNRNINCRDKLDEYNSELKNSANEQIENYQSDKAVNGFKSTGIYRINTNVFRIEDFNASTLTAPMSQAMRPPNDYVPYSSTRSVSP</sequence>
<keyword evidence="3" id="KW-1185">Reference proteome</keyword>
<dbReference type="AlphaFoldDB" id="A0A8X6W7U5"/>
<dbReference type="PANTHER" id="PTHR22955">
    <property type="entry name" value="RETROTRANSPOSON"/>
    <property type="match status" value="1"/>
</dbReference>
<comment type="caution">
    <text evidence="2">The sequence shown here is derived from an EMBL/GenBank/DDBJ whole genome shotgun (WGS) entry which is preliminary data.</text>
</comment>
<gene>
    <name evidence="2" type="primary">X975_01402</name>
    <name evidence="2" type="ORF">TNCV_4072451</name>
</gene>
<dbReference type="Proteomes" id="UP000887159">
    <property type="component" value="Unassembled WGS sequence"/>
</dbReference>
<evidence type="ECO:0000256" key="1">
    <source>
        <dbReference type="SAM" id="MobiDB-lite"/>
    </source>
</evidence>
<name>A0A8X6W7U5_TRICX</name>
<feature type="region of interest" description="Disordered" evidence="1">
    <location>
        <begin position="235"/>
        <end position="257"/>
    </location>
</feature>
<dbReference type="PANTHER" id="PTHR22955:SF77">
    <property type="entry name" value="ASPARTIC PUTATIVE DOMAIN-CONTAINING PROTEIN-RELATED"/>
    <property type="match status" value="1"/>
</dbReference>
<proteinExistence type="predicted"/>
<dbReference type="InterPro" id="IPR008042">
    <property type="entry name" value="Retrotrans_Pao"/>
</dbReference>
<reference evidence="2" key="1">
    <citation type="submission" date="2020-08" db="EMBL/GenBank/DDBJ databases">
        <title>Multicomponent nature underlies the extraordinary mechanical properties of spider dragline silk.</title>
        <authorList>
            <person name="Kono N."/>
            <person name="Nakamura H."/>
            <person name="Mori M."/>
            <person name="Yoshida Y."/>
            <person name="Ohtoshi R."/>
            <person name="Malay A.D."/>
            <person name="Moran D.A.P."/>
            <person name="Tomita M."/>
            <person name="Numata K."/>
            <person name="Arakawa K."/>
        </authorList>
    </citation>
    <scope>NUCLEOTIDE SEQUENCE</scope>
</reference>
<dbReference type="EMBL" id="BMAU01021390">
    <property type="protein sequence ID" value="GFY29932.1"/>
    <property type="molecule type" value="Genomic_DNA"/>
</dbReference>
<organism evidence="2 3">
    <name type="scientific">Trichonephila clavipes</name>
    <name type="common">Golden silk orbweaver</name>
    <name type="synonym">Nephila clavipes</name>
    <dbReference type="NCBI Taxonomy" id="2585209"/>
    <lineage>
        <taxon>Eukaryota</taxon>
        <taxon>Metazoa</taxon>
        <taxon>Ecdysozoa</taxon>
        <taxon>Arthropoda</taxon>
        <taxon>Chelicerata</taxon>
        <taxon>Arachnida</taxon>
        <taxon>Araneae</taxon>
        <taxon>Araneomorphae</taxon>
        <taxon>Entelegynae</taxon>
        <taxon>Araneoidea</taxon>
        <taxon>Nephilidae</taxon>
        <taxon>Trichonephila</taxon>
    </lineage>
</organism>
<protein>
    <submittedName>
        <fullName evidence="2">Uncharacterized protein</fullName>
    </submittedName>
</protein>
<dbReference type="Pfam" id="PF05380">
    <property type="entry name" value="Peptidase_A17"/>
    <property type="match status" value="1"/>
</dbReference>
<accession>A0A8X6W7U5</accession>
<evidence type="ECO:0000313" key="2">
    <source>
        <dbReference type="EMBL" id="GFY29932.1"/>
    </source>
</evidence>